<gene>
    <name evidence="1" type="ORF">QR680_017719</name>
</gene>
<organism evidence="1 2">
    <name type="scientific">Steinernema hermaphroditum</name>
    <dbReference type="NCBI Taxonomy" id="289476"/>
    <lineage>
        <taxon>Eukaryota</taxon>
        <taxon>Metazoa</taxon>
        <taxon>Ecdysozoa</taxon>
        <taxon>Nematoda</taxon>
        <taxon>Chromadorea</taxon>
        <taxon>Rhabditida</taxon>
        <taxon>Tylenchina</taxon>
        <taxon>Panagrolaimomorpha</taxon>
        <taxon>Strongyloidoidea</taxon>
        <taxon>Steinernematidae</taxon>
        <taxon>Steinernema</taxon>
    </lineage>
</organism>
<keyword evidence="2" id="KW-1185">Reference proteome</keyword>
<dbReference type="Proteomes" id="UP001175271">
    <property type="component" value="Unassembled WGS sequence"/>
</dbReference>
<accession>A0AA39HG85</accession>
<dbReference type="EMBL" id="JAUCMV010000004">
    <property type="protein sequence ID" value="KAK0404955.1"/>
    <property type="molecule type" value="Genomic_DNA"/>
</dbReference>
<evidence type="ECO:0000313" key="2">
    <source>
        <dbReference type="Proteomes" id="UP001175271"/>
    </source>
</evidence>
<evidence type="ECO:0000313" key="1">
    <source>
        <dbReference type="EMBL" id="KAK0404955.1"/>
    </source>
</evidence>
<name>A0AA39HG85_9BILA</name>
<dbReference type="AlphaFoldDB" id="A0AA39HG85"/>
<protein>
    <submittedName>
        <fullName evidence="1">Uncharacterized protein</fullName>
    </submittedName>
</protein>
<sequence>MKVCARAVKRRNFKNKPIRRSSIALAALNEISESRPRSARERTSSRRSIVIDGARGEECASHVVSRRLNLSSSAGDFNSRRTSEGA</sequence>
<reference evidence="1" key="1">
    <citation type="submission" date="2023-06" db="EMBL/GenBank/DDBJ databases">
        <title>Genomic analysis of the entomopathogenic nematode Steinernema hermaphroditum.</title>
        <authorList>
            <person name="Schwarz E.M."/>
            <person name="Heppert J.K."/>
            <person name="Baniya A."/>
            <person name="Schwartz H.T."/>
            <person name="Tan C.-H."/>
            <person name="Antoshechkin I."/>
            <person name="Sternberg P.W."/>
            <person name="Goodrich-Blair H."/>
            <person name="Dillman A.R."/>
        </authorList>
    </citation>
    <scope>NUCLEOTIDE SEQUENCE</scope>
    <source>
        <strain evidence="1">PS9179</strain>
        <tissue evidence="1">Whole animal</tissue>
    </source>
</reference>
<proteinExistence type="predicted"/>
<comment type="caution">
    <text evidence="1">The sequence shown here is derived from an EMBL/GenBank/DDBJ whole genome shotgun (WGS) entry which is preliminary data.</text>
</comment>